<proteinExistence type="predicted"/>
<keyword evidence="2" id="KW-1185">Reference proteome</keyword>
<dbReference type="Proteomes" id="UP000185557">
    <property type="component" value="Unassembled WGS sequence"/>
</dbReference>
<organism evidence="1 2">
    <name type="scientific">Phormidium tenue NIES-30</name>
    <dbReference type="NCBI Taxonomy" id="549789"/>
    <lineage>
        <taxon>Bacteria</taxon>
        <taxon>Bacillati</taxon>
        <taxon>Cyanobacteriota</taxon>
        <taxon>Cyanophyceae</taxon>
        <taxon>Oscillatoriophycideae</taxon>
        <taxon>Oscillatoriales</taxon>
        <taxon>Oscillatoriaceae</taxon>
        <taxon>Phormidium</taxon>
    </lineage>
</organism>
<name>A0A1U7J3A6_9CYAN</name>
<protein>
    <recommendedName>
        <fullName evidence="3">Toxin-antitoxin system, antitoxin component, Xre family protein</fullName>
    </recommendedName>
</protein>
<dbReference type="EMBL" id="MRCG01000012">
    <property type="protein sequence ID" value="OKH46638.1"/>
    <property type="molecule type" value="Genomic_DNA"/>
</dbReference>
<evidence type="ECO:0008006" key="3">
    <source>
        <dbReference type="Google" id="ProtNLM"/>
    </source>
</evidence>
<evidence type="ECO:0000313" key="1">
    <source>
        <dbReference type="EMBL" id="OKH46638.1"/>
    </source>
</evidence>
<dbReference type="STRING" id="549789.NIES30_16210"/>
<reference evidence="1 2" key="1">
    <citation type="submission" date="2016-11" db="EMBL/GenBank/DDBJ databases">
        <title>Draft Genome Sequences of Nine Cyanobacterial Strains from Diverse Habitats.</title>
        <authorList>
            <person name="Zhu T."/>
            <person name="Hou S."/>
            <person name="Lu X."/>
            <person name="Hess W.R."/>
        </authorList>
    </citation>
    <scope>NUCLEOTIDE SEQUENCE [LARGE SCALE GENOMIC DNA]</scope>
    <source>
        <strain evidence="1 2">NIES-30</strain>
    </source>
</reference>
<evidence type="ECO:0000313" key="2">
    <source>
        <dbReference type="Proteomes" id="UP000185557"/>
    </source>
</evidence>
<dbReference type="AlphaFoldDB" id="A0A1U7J3A6"/>
<dbReference type="RefSeq" id="WP_073609468.1">
    <property type="nucleotide sequence ID" value="NZ_MRCG01000012.1"/>
</dbReference>
<sequence>MQVLSEQELQIIDKIRQFSPPQVAEIEDFIDFLSQRYSDRQFVTAAAQAAEPSLAQVWENPEDAAYDEL</sequence>
<accession>A0A1U7J3A6</accession>
<comment type="caution">
    <text evidence="1">The sequence shown here is derived from an EMBL/GenBank/DDBJ whole genome shotgun (WGS) entry which is preliminary data.</text>
</comment>
<gene>
    <name evidence="1" type="ORF">NIES30_16210</name>
</gene>